<accession>A0A6J1N6Q3</accession>
<evidence type="ECO:0000256" key="10">
    <source>
        <dbReference type="ARBA" id="ARBA00023201"/>
    </source>
</evidence>
<keyword evidence="7" id="KW-0915">Sodium</keyword>
<keyword evidence="4 12" id="KW-0894">Sodium channel</keyword>
<keyword evidence="5 12" id="KW-0812">Transmembrane</keyword>
<keyword evidence="6 13" id="KW-1133">Transmembrane helix</keyword>
<evidence type="ECO:0000256" key="13">
    <source>
        <dbReference type="SAM" id="Phobius"/>
    </source>
</evidence>
<comment type="similarity">
    <text evidence="2 12">Belongs to the amiloride-sensitive sodium channel (TC 1.A.6) family.</text>
</comment>
<comment type="subcellular location">
    <subcellularLocation>
        <location evidence="1">Membrane</location>
        <topology evidence="1">Multi-pass membrane protein</topology>
    </subcellularLocation>
</comment>
<evidence type="ECO:0000256" key="9">
    <source>
        <dbReference type="ARBA" id="ARBA00023136"/>
    </source>
</evidence>
<keyword evidence="11 12" id="KW-0407">Ion channel</keyword>
<evidence type="ECO:0000256" key="1">
    <source>
        <dbReference type="ARBA" id="ARBA00004141"/>
    </source>
</evidence>
<keyword evidence="10 12" id="KW-0739">Sodium transport</keyword>
<evidence type="ECO:0000256" key="2">
    <source>
        <dbReference type="ARBA" id="ARBA00007193"/>
    </source>
</evidence>
<evidence type="ECO:0000313" key="15">
    <source>
        <dbReference type="RefSeq" id="XP_023940698.1"/>
    </source>
</evidence>
<evidence type="ECO:0000256" key="5">
    <source>
        <dbReference type="ARBA" id="ARBA00022692"/>
    </source>
</evidence>
<protein>
    <submittedName>
        <fullName evidence="15">Pickpocket protein 11-like</fullName>
    </submittedName>
</protein>
<sequence>MPAAAGEARHYWAQCVAECRRRAVLALCQCTPHTKPVANRSADDVICSLEHMACLDKYREKLASFYPGDDADESLSEERADSVECLHCLPNCALRRYAARVWTVPYGGLGKRPFHNKFVDGLSLVNGTVLRIYFSREDQALYQVEANLIFYEVVAFLGNLSLLVMGITAITFYELVYFCTIRWRHHYKRRCRRDNKLSKLNTL</sequence>
<reference evidence="15" key="1">
    <citation type="submission" date="2025-08" db="UniProtKB">
        <authorList>
            <consortium name="RefSeq"/>
        </authorList>
    </citation>
    <scope>IDENTIFICATION</scope>
</reference>
<dbReference type="Proteomes" id="UP001652582">
    <property type="component" value="Chromosome 21"/>
</dbReference>
<keyword evidence="8 12" id="KW-0406">Ion transport</keyword>
<dbReference type="GO" id="GO:0005272">
    <property type="term" value="F:sodium channel activity"/>
    <property type="evidence" value="ECO:0007669"/>
    <property type="project" value="UniProtKB-KW"/>
</dbReference>
<gene>
    <name evidence="15" type="primary">LOC112047713</name>
</gene>
<proteinExistence type="inferred from homology"/>
<evidence type="ECO:0000256" key="6">
    <source>
        <dbReference type="ARBA" id="ARBA00022989"/>
    </source>
</evidence>
<organism evidence="14 15">
    <name type="scientific">Bicyclus anynana</name>
    <name type="common">Squinting bush brown butterfly</name>
    <dbReference type="NCBI Taxonomy" id="110368"/>
    <lineage>
        <taxon>Eukaryota</taxon>
        <taxon>Metazoa</taxon>
        <taxon>Ecdysozoa</taxon>
        <taxon>Arthropoda</taxon>
        <taxon>Hexapoda</taxon>
        <taxon>Insecta</taxon>
        <taxon>Pterygota</taxon>
        <taxon>Neoptera</taxon>
        <taxon>Endopterygota</taxon>
        <taxon>Lepidoptera</taxon>
        <taxon>Glossata</taxon>
        <taxon>Ditrysia</taxon>
        <taxon>Papilionoidea</taxon>
        <taxon>Nymphalidae</taxon>
        <taxon>Satyrinae</taxon>
        <taxon>Satyrini</taxon>
        <taxon>Mycalesina</taxon>
        <taxon>Bicyclus</taxon>
    </lineage>
</organism>
<evidence type="ECO:0000256" key="8">
    <source>
        <dbReference type="ARBA" id="ARBA00023065"/>
    </source>
</evidence>
<dbReference type="Pfam" id="PF00858">
    <property type="entry name" value="ASC"/>
    <property type="match status" value="1"/>
</dbReference>
<dbReference type="RefSeq" id="XP_023940698.1">
    <property type="nucleotide sequence ID" value="XM_024084930.2"/>
</dbReference>
<evidence type="ECO:0000256" key="12">
    <source>
        <dbReference type="RuleBase" id="RU000679"/>
    </source>
</evidence>
<dbReference type="KEGG" id="bany:112047713"/>
<dbReference type="GeneID" id="112047713"/>
<dbReference type="OrthoDB" id="7208184at2759"/>
<evidence type="ECO:0000256" key="7">
    <source>
        <dbReference type="ARBA" id="ARBA00023053"/>
    </source>
</evidence>
<keyword evidence="3 12" id="KW-0813">Transport</keyword>
<evidence type="ECO:0000256" key="11">
    <source>
        <dbReference type="ARBA" id="ARBA00023303"/>
    </source>
</evidence>
<keyword evidence="14" id="KW-1185">Reference proteome</keyword>
<feature type="transmembrane region" description="Helical" evidence="13">
    <location>
        <begin position="154"/>
        <end position="180"/>
    </location>
</feature>
<keyword evidence="9 13" id="KW-0472">Membrane</keyword>
<dbReference type="InterPro" id="IPR001873">
    <property type="entry name" value="ENaC"/>
</dbReference>
<evidence type="ECO:0000313" key="14">
    <source>
        <dbReference type="Proteomes" id="UP001652582"/>
    </source>
</evidence>
<dbReference type="GO" id="GO:0016020">
    <property type="term" value="C:membrane"/>
    <property type="evidence" value="ECO:0007669"/>
    <property type="project" value="UniProtKB-SubCell"/>
</dbReference>
<name>A0A6J1N6Q3_BICAN</name>
<dbReference type="AlphaFoldDB" id="A0A6J1N6Q3"/>
<evidence type="ECO:0000256" key="4">
    <source>
        <dbReference type="ARBA" id="ARBA00022461"/>
    </source>
</evidence>
<evidence type="ECO:0000256" key="3">
    <source>
        <dbReference type="ARBA" id="ARBA00022448"/>
    </source>
</evidence>